<dbReference type="GO" id="GO:0000272">
    <property type="term" value="P:polysaccharide catabolic process"/>
    <property type="evidence" value="ECO:0007669"/>
    <property type="project" value="UniProtKB-KW"/>
</dbReference>
<accession>A0A2M9A7L8</accession>
<dbReference type="Gene3D" id="2.130.10.10">
    <property type="entry name" value="YVTN repeat-like/Quinoprotein amine dehydrogenase"/>
    <property type="match status" value="2"/>
</dbReference>
<feature type="domain" description="Sortilin N-terminal" evidence="9">
    <location>
        <begin position="560"/>
        <end position="686"/>
    </location>
</feature>
<dbReference type="InterPro" id="IPR031778">
    <property type="entry name" value="Sortilin_N"/>
</dbReference>
<evidence type="ECO:0000256" key="1">
    <source>
        <dbReference type="ARBA" id="ARBA00022729"/>
    </source>
</evidence>
<dbReference type="AlphaFoldDB" id="A0A2M9A7L8"/>
<keyword evidence="2" id="KW-0677">Repeat</keyword>
<dbReference type="CDD" id="cd15482">
    <property type="entry name" value="Sialidase_non-viral"/>
    <property type="match status" value="2"/>
</dbReference>
<keyword evidence="3" id="KW-0378">Hydrolase</keyword>
<gene>
    <name evidence="10" type="ORF">BGX16_1694</name>
</gene>
<evidence type="ECO:0000256" key="4">
    <source>
        <dbReference type="ARBA" id="ARBA00023277"/>
    </source>
</evidence>
<protein>
    <submittedName>
        <fullName evidence="10">BNR-Asp box repeat protein</fullName>
    </submittedName>
</protein>
<feature type="chain" id="PRO_5014889703" evidence="8">
    <location>
        <begin position="31"/>
        <end position="857"/>
    </location>
</feature>
<evidence type="ECO:0000313" key="11">
    <source>
        <dbReference type="Proteomes" id="UP000231134"/>
    </source>
</evidence>
<dbReference type="OrthoDB" id="9757947at2"/>
<dbReference type="GO" id="GO:0010411">
    <property type="term" value="P:xyloglucan metabolic process"/>
    <property type="evidence" value="ECO:0007669"/>
    <property type="project" value="TreeGrafter"/>
</dbReference>
<keyword evidence="6" id="KW-0624">Polysaccharide degradation</keyword>
<keyword evidence="4" id="KW-0119">Carbohydrate metabolism</keyword>
<evidence type="ECO:0000313" key="10">
    <source>
        <dbReference type="EMBL" id="PJJ41704.1"/>
    </source>
</evidence>
<keyword evidence="11" id="KW-1185">Reference proteome</keyword>
<evidence type="ECO:0000256" key="8">
    <source>
        <dbReference type="SAM" id="SignalP"/>
    </source>
</evidence>
<evidence type="ECO:0000256" key="2">
    <source>
        <dbReference type="ARBA" id="ARBA00022737"/>
    </source>
</evidence>
<feature type="signal peptide" evidence="8">
    <location>
        <begin position="1"/>
        <end position="30"/>
    </location>
</feature>
<evidence type="ECO:0000259" key="9">
    <source>
        <dbReference type="Pfam" id="PF15902"/>
    </source>
</evidence>
<name>A0A2M9A7L8_9BACT</name>
<dbReference type="PANTHER" id="PTHR43739">
    <property type="entry name" value="XYLOGLUCANASE (EUROFUNG)"/>
    <property type="match status" value="1"/>
</dbReference>
<evidence type="ECO:0000256" key="6">
    <source>
        <dbReference type="ARBA" id="ARBA00023326"/>
    </source>
</evidence>
<evidence type="ECO:0000256" key="5">
    <source>
        <dbReference type="ARBA" id="ARBA00023295"/>
    </source>
</evidence>
<sequence length="857" mass="92843">MQILKSLTPFAVKLGFGFALGLGLCSQASAVEDYVWGNVRFDGGGFVSAVIFHPKSENVLYARTDVGGLYRFDFANNRWIPLMDWISQTDVGLYGTEAFALDPTDPKRIYVLAGTGYFSDGRTAVLRSEDFGATWDTSYVEMLAHGNGMGRQTGEKLAVDPNMPKIILCGSRSKGVYKSTDYGKTWTSLYEVALSSATGSSLNGVNGVSFVMFDPAQGKLSDGSTATIYIGISETAKSLQVSHDGGATWKAVEGAPEGLMPHRAKIVDGNMYITFADGPGPYNISRGGVFKYNIASGTWTDITPYDDNKKEDGSIVHEKNGCSYGGIAIDPKDSKHIVVSTLGQYTGRHLFKDGTENYGDRIYVTTDGGANWTFGQHYDDGVNMDENGNNWIHGNAIHWAGSVEFDPFDSKKVWVTSGNGIFQTDDITSKVPVWKFQSVGIEETVPLDIVSIPDGPLVTAIGDYDGAAYTNIEESTPRHTPIIGTTESMAYAPLSGTLLRTGVITKYYTYESINYNVMYRSDDLGKTWDSVKTTLKGGKGLVVLSADGKVMLHRPDQSATVYRSDDNGATWEAVETGTQTQYSRIVADPVDPNVFYVVGSMGTLYKSTDAAKTFVEQPARLQNEQAGEYYNGGGLIRTVPGKEGHLWVPMDQAQVWQPKGFTEYGLAYTEDGGASWNRCEGASTAIAVGVGMAKEDADYETIFIWGAAKSGDPIGIYRSTDKCKTFERINDDAHQYGGPGNGNFVVGDMNHFGVVYMSTVGRGLVVGAPKGSILPIPTIRMQESSIVSMQLSARNLRVSGPSESLLLLFDAQGKLCLQQRIGPNSEVSLEKLPAGKVLARVISKDGKALHHQSLTLR</sequence>
<proteinExistence type="inferred from homology"/>
<dbReference type="GO" id="GO:0016798">
    <property type="term" value="F:hydrolase activity, acting on glycosyl bonds"/>
    <property type="evidence" value="ECO:0007669"/>
    <property type="project" value="UniProtKB-KW"/>
</dbReference>
<organism evidence="10 11">
    <name type="scientific">Hallerella succinigenes</name>
    <dbReference type="NCBI Taxonomy" id="1896222"/>
    <lineage>
        <taxon>Bacteria</taxon>
        <taxon>Pseudomonadati</taxon>
        <taxon>Fibrobacterota</taxon>
        <taxon>Fibrobacteria</taxon>
        <taxon>Fibrobacterales</taxon>
        <taxon>Fibrobacteraceae</taxon>
        <taxon>Hallerella</taxon>
    </lineage>
</organism>
<dbReference type="Proteomes" id="UP000231134">
    <property type="component" value="Unassembled WGS sequence"/>
</dbReference>
<dbReference type="InterPro" id="IPR052025">
    <property type="entry name" value="Xyloglucanase_GH74"/>
</dbReference>
<keyword evidence="5" id="KW-0326">Glycosidase</keyword>
<dbReference type="InterPro" id="IPR015943">
    <property type="entry name" value="WD40/YVTN_repeat-like_dom_sf"/>
</dbReference>
<evidence type="ECO:0000256" key="7">
    <source>
        <dbReference type="ARBA" id="ARBA00037986"/>
    </source>
</evidence>
<evidence type="ECO:0000256" key="3">
    <source>
        <dbReference type="ARBA" id="ARBA00022801"/>
    </source>
</evidence>
<dbReference type="EMBL" id="PGEX01000001">
    <property type="protein sequence ID" value="PJJ41704.1"/>
    <property type="molecule type" value="Genomic_DNA"/>
</dbReference>
<comment type="caution">
    <text evidence="10">The sequence shown here is derived from an EMBL/GenBank/DDBJ whole genome shotgun (WGS) entry which is preliminary data.</text>
</comment>
<dbReference type="PANTHER" id="PTHR43739:SF2">
    <property type="entry name" value="OLIGOXYLOGLUCAN-REDUCING END-SPECIFIC XYLOGLUCANASE-RELATED"/>
    <property type="match status" value="1"/>
</dbReference>
<keyword evidence="1 8" id="KW-0732">Signal</keyword>
<dbReference type="RefSeq" id="WP_100425644.1">
    <property type="nucleotide sequence ID" value="NZ_PGEX01000001.1"/>
</dbReference>
<dbReference type="Pfam" id="PF15902">
    <property type="entry name" value="Sortilin-Vps10"/>
    <property type="match status" value="1"/>
</dbReference>
<dbReference type="SUPFAM" id="SSF110296">
    <property type="entry name" value="Oligoxyloglucan reducing end-specific cellobiohydrolase"/>
    <property type="match status" value="2"/>
</dbReference>
<reference evidence="10 11" key="1">
    <citation type="submission" date="2017-11" db="EMBL/GenBank/DDBJ databases">
        <title>Animal gut microbial communities from fecal samples from Wisconsin, USA.</title>
        <authorList>
            <person name="Neumann A."/>
        </authorList>
    </citation>
    <scope>NUCLEOTIDE SEQUENCE [LARGE SCALE GENOMIC DNA]</scope>
    <source>
        <strain evidence="10 11">UWS3</strain>
    </source>
</reference>
<comment type="similarity">
    <text evidence="7">Belongs to the glycosyl hydrolase 74 family.</text>
</comment>